<dbReference type="Proteomes" id="UP000175744">
    <property type="component" value="Unassembled WGS sequence"/>
</dbReference>
<keyword evidence="3" id="KW-1185">Reference proteome</keyword>
<proteinExistence type="predicted"/>
<accession>A0A1E8F0Z9</accession>
<name>A0A1E8F0Z9_9CLOT</name>
<evidence type="ECO:0000313" key="2">
    <source>
        <dbReference type="EMBL" id="OFI07092.1"/>
    </source>
</evidence>
<evidence type="ECO:0000256" key="1">
    <source>
        <dbReference type="ARBA" id="ARBA00022729"/>
    </source>
</evidence>
<dbReference type="InterPro" id="IPR037873">
    <property type="entry name" value="BamE-like"/>
</dbReference>
<protein>
    <submittedName>
        <fullName evidence="2">Uncharacterized protein</fullName>
    </submittedName>
</protein>
<dbReference type="Gene3D" id="3.30.1450.10">
    <property type="match status" value="1"/>
</dbReference>
<dbReference type="AlphaFoldDB" id="A0A1E8F0Z9"/>
<keyword evidence="1" id="KW-0732">Signal</keyword>
<dbReference type="STRING" id="1121290.CLAOCE_04970"/>
<sequence>MNYSNSGESNMNVTFQGGKVMSKAQIGLN</sequence>
<dbReference type="EMBL" id="LZFO01000005">
    <property type="protein sequence ID" value="OFI07092.1"/>
    <property type="molecule type" value="Genomic_DNA"/>
</dbReference>
<reference evidence="2 3" key="1">
    <citation type="submission" date="2016-06" db="EMBL/GenBank/DDBJ databases">
        <title>Genome sequence of Clostridium acetireducens DSM 10703.</title>
        <authorList>
            <person name="Poehlein A."/>
            <person name="Fluechter S."/>
            <person name="Duerre P."/>
            <person name="Daniel R."/>
        </authorList>
    </citation>
    <scope>NUCLEOTIDE SEQUENCE [LARGE SCALE GENOMIC DNA]</scope>
    <source>
        <strain evidence="2 3">DSM 10703</strain>
    </source>
</reference>
<evidence type="ECO:0000313" key="3">
    <source>
        <dbReference type="Proteomes" id="UP000175744"/>
    </source>
</evidence>
<organism evidence="2 3">
    <name type="scientific">Clostridium acetireducens DSM 10703</name>
    <dbReference type="NCBI Taxonomy" id="1121290"/>
    <lineage>
        <taxon>Bacteria</taxon>
        <taxon>Bacillati</taxon>
        <taxon>Bacillota</taxon>
        <taxon>Clostridia</taxon>
        <taxon>Eubacteriales</taxon>
        <taxon>Clostridiaceae</taxon>
        <taxon>Clostridium</taxon>
    </lineage>
</organism>
<gene>
    <name evidence="2" type="ORF">CLOACE_04970</name>
</gene>
<comment type="caution">
    <text evidence="2">The sequence shown here is derived from an EMBL/GenBank/DDBJ whole genome shotgun (WGS) entry which is preliminary data.</text>
</comment>